<comment type="subcellular location">
    <subcellularLocation>
        <location evidence="1">Cytoplasm</location>
        <location evidence="1">Cytoskeleton</location>
    </subcellularLocation>
</comment>
<evidence type="ECO:0000259" key="9">
    <source>
        <dbReference type="PROSITE" id="PS50002"/>
    </source>
</evidence>
<dbReference type="InterPro" id="IPR031160">
    <property type="entry name" value="F_BAR_dom"/>
</dbReference>
<evidence type="ECO:0000256" key="6">
    <source>
        <dbReference type="PROSITE-ProRule" id="PRU00192"/>
    </source>
</evidence>
<accession>A0AA85J0E5</accession>
<evidence type="ECO:0000256" key="1">
    <source>
        <dbReference type="ARBA" id="ARBA00004245"/>
    </source>
</evidence>
<keyword evidence="4" id="KW-0597">Phosphoprotein</keyword>
<dbReference type="InterPro" id="IPR001452">
    <property type="entry name" value="SH3_domain"/>
</dbReference>
<dbReference type="PANTHER" id="PTHR23065:SF7">
    <property type="entry name" value="NOSTRIN, ISOFORM H"/>
    <property type="match status" value="1"/>
</dbReference>
<dbReference type="InterPro" id="IPR036028">
    <property type="entry name" value="SH3-like_dom_sf"/>
</dbReference>
<proteinExistence type="predicted"/>
<keyword evidence="7" id="KW-0175">Coiled coil</keyword>
<reference evidence="11" key="1">
    <citation type="submission" date="2022-06" db="EMBL/GenBank/DDBJ databases">
        <authorList>
            <person name="Berger JAMES D."/>
            <person name="Berger JAMES D."/>
        </authorList>
    </citation>
    <scope>NUCLEOTIDE SEQUENCE [LARGE SCALE GENOMIC DNA]</scope>
</reference>
<dbReference type="PROSITE" id="PS51741">
    <property type="entry name" value="F_BAR"/>
    <property type="match status" value="1"/>
</dbReference>
<dbReference type="GO" id="GO:0005886">
    <property type="term" value="C:plasma membrane"/>
    <property type="evidence" value="ECO:0007669"/>
    <property type="project" value="TreeGrafter"/>
</dbReference>
<keyword evidence="3" id="KW-0963">Cytoplasm</keyword>
<feature type="compositionally biased region" description="Low complexity" evidence="8">
    <location>
        <begin position="880"/>
        <end position="898"/>
    </location>
</feature>
<evidence type="ECO:0000256" key="5">
    <source>
        <dbReference type="ARBA" id="ARBA00023212"/>
    </source>
</evidence>
<dbReference type="SUPFAM" id="SSF50044">
    <property type="entry name" value="SH3-domain"/>
    <property type="match status" value="1"/>
</dbReference>
<name>A0AA85J0E5_TRIRE</name>
<feature type="region of interest" description="Disordered" evidence="8">
    <location>
        <begin position="979"/>
        <end position="998"/>
    </location>
</feature>
<dbReference type="Gene3D" id="1.20.1270.60">
    <property type="entry name" value="Arfaptin homology (AH) domain/BAR domain"/>
    <property type="match status" value="1"/>
</dbReference>
<dbReference type="GO" id="GO:0005737">
    <property type="term" value="C:cytoplasm"/>
    <property type="evidence" value="ECO:0007669"/>
    <property type="project" value="TreeGrafter"/>
</dbReference>
<feature type="region of interest" description="Disordered" evidence="8">
    <location>
        <begin position="1031"/>
        <end position="1061"/>
    </location>
</feature>
<feature type="compositionally biased region" description="Polar residues" evidence="8">
    <location>
        <begin position="783"/>
        <end position="806"/>
    </location>
</feature>
<dbReference type="SUPFAM" id="SSF103657">
    <property type="entry name" value="BAR/IMD domain-like"/>
    <property type="match status" value="1"/>
</dbReference>
<dbReference type="InterPro" id="IPR027267">
    <property type="entry name" value="AH/BAR_dom_sf"/>
</dbReference>
<evidence type="ECO:0000256" key="7">
    <source>
        <dbReference type="PROSITE-ProRule" id="PRU01077"/>
    </source>
</evidence>
<protein>
    <recommendedName>
        <fullName evidence="13">SH3 domain-containing protein</fullName>
    </recommendedName>
</protein>
<dbReference type="Pfam" id="PF00611">
    <property type="entry name" value="FCH"/>
    <property type="match status" value="1"/>
</dbReference>
<evidence type="ECO:0000256" key="2">
    <source>
        <dbReference type="ARBA" id="ARBA00022443"/>
    </source>
</evidence>
<feature type="compositionally biased region" description="Low complexity" evidence="8">
    <location>
        <begin position="982"/>
        <end position="995"/>
    </location>
</feature>
<dbReference type="WBParaSite" id="TREG1_132710.1">
    <property type="protein sequence ID" value="TREG1_132710.1"/>
    <property type="gene ID" value="TREG1_132710"/>
</dbReference>
<dbReference type="GO" id="GO:0043226">
    <property type="term" value="C:organelle"/>
    <property type="evidence" value="ECO:0007669"/>
    <property type="project" value="UniProtKB-ARBA"/>
</dbReference>
<feature type="domain" description="F-BAR" evidence="10">
    <location>
        <begin position="1"/>
        <end position="413"/>
    </location>
</feature>
<feature type="region of interest" description="Disordered" evidence="8">
    <location>
        <begin position="780"/>
        <end position="908"/>
    </location>
</feature>
<evidence type="ECO:0000256" key="8">
    <source>
        <dbReference type="SAM" id="MobiDB-lite"/>
    </source>
</evidence>
<feature type="domain" description="SH3" evidence="9">
    <location>
        <begin position="1093"/>
        <end position="1150"/>
    </location>
</feature>
<keyword evidence="11" id="KW-1185">Reference proteome</keyword>
<keyword evidence="2 6" id="KW-0728">SH3 domain</keyword>
<dbReference type="PROSITE" id="PS50002">
    <property type="entry name" value="SH3"/>
    <property type="match status" value="1"/>
</dbReference>
<dbReference type="Gene3D" id="2.30.30.40">
    <property type="entry name" value="SH3 Domains"/>
    <property type="match status" value="1"/>
</dbReference>
<dbReference type="PANTHER" id="PTHR23065">
    <property type="entry name" value="PROLINE-SERINE-THREONINE PHOSPHATASE INTERACTING PROTEIN 1"/>
    <property type="match status" value="1"/>
</dbReference>
<dbReference type="SMART" id="SM00326">
    <property type="entry name" value="SH3"/>
    <property type="match status" value="1"/>
</dbReference>
<evidence type="ECO:0000259" key="10">
    <source>
        <dbReference type="PROSITE" id="PS51741"/>
    </source>
</evidence>
<dbReference type="Proteomes" id="UP000050795">
    <property type="component" value="Unassembled WGS sequence"/>
</dbReference>
<evidence type="ECO:0000313" key="11">
    <source>
        <dbReference type="Proteomes" id="UP000050795"/>
    </source>
</evidence>
<reference evidence="12" key="2">
    <citation type="submission" date="2023-11" db="UniProtKB">
        <authorList>
            <consortium name="WormBaseParasite"/>
        </authorList>
    </citation>
    <scope>IDENTIFICATION</scope>
</reference>
<evidence type="ECO:0000313" key="12">
    <source>
        <dbReference type="WBParaSite" id="TREG1_132710.1"/>
    </source>
</evidence>
<feature type="compositionally biased region" description="Low complexity" evidence="8">
    <location>
        <begin position="1038"/>
        <end position="1058"/>
    </location>
</feature>
<sequence>MLQNTNHPSDILNRSGFDKQYEEYKQGIQLTQCVVNIFQEKCELQSNYSRALSGLSGRLRDTLSKTTGGTVHTAWLRIAAAFEMESKLNEKFSENLLKNLIGPLKDLIETLKKDKKPLKKLVDKETDNLLSLYEMEFRARQKLFSCFRNYERVYNNYVNRIDQQQHVQRQEQGENNELSRSWRSRSLNRSDTFSLCTIDSTSNSTSDHDSLKNYSLVKRNSIDYHAKPLTTASSGSAVVVNTTKSSTLASVNGNMDSTNHLSPPTTTPVSSTYSPSRLSFLYTSLPYRKCTKSSSFATADLKSNNTVRRHNSLSSGDVNTKKLLTVSKLKNAYNATLTDYYRACVSAEEARIDWHTRMLKCFNDQQTLESQRLDGLTKGLTVYRNTLDDVLPIWKAAINELANGISLADPLLDLQNFRRRSYVDESLKMSTQQLTTTNDPDSSVKSKISANVGCSLQRLIDFPSENMLLLRHHRLHEEDSQEKSSSSKSRAFNILRKKSQTINGKIKEGTSSTSAGLQSTTKLSLPLSPIPSASLRLIIQHYLTKQSMLHLLDLLAKDVEKERRTKKGLTNLVQVYAHQPAYTDMNTLMEARRRLYFSRVRLTYLTCCRQKVAHNLKQLHALETMGDSNSTCNSLTSTDIELPLCLSQAGFSKLVLDSHISPEQSNNNTGIINSSMDHSKKSYLITSRWVYLPDLDILPSHGGNLIEWPPFPVNDIVNEDLTDSVFQRDIENIREYLDTQNSYWMLENTINNDSSLETHHETTSNYTNSKLSVNGHIEKLADDNNQPSSGKEFSNNQSTFTKNLVKSSKDTRDASASRSAIPEVKKSIDTKGTLRISNTSTSESLHGSQYTPSNQSSKQVISNDKSADLSTAEGKPINPTSSISTAITTTEAKNTTTTHFSKDSLSGSRKPIIKTPTLGVDEIEAADSVISSVSSISTASITRSPSTTTATTTVNSKVSKENLTTSNFWSRFGYGSRGTTLSQQQSSSNQPSYNSLKLDKSNTNSNIIHCNNTIKKKTIIKSDISGPSSLRFANIPNSSSTDSGNSSSSMDIRPSPSRKSVHFHTDVIKKDEGVRVNDSCDMDYENWSSANFKCLGWAKVQQNYTPRQSTEICLQEGDIVSIYRKDSPDWWFGEVNGTKGRFPVSHVEEF</sequence>
<evidence type="ECO:0008006" key="13">
    <source>
        <dbReference type="Google" id="ProtNLM"/>
    </source>
</evidence>
<dbReference type="Pfam" id="PF07653">
    <property type="entry name" value="SH3_2"/>
    <property type="match status" value="1"/>
</dbReference>
<dbReference type="InterPro" id="IPR001060">
    <property type="entry name" value="FCH_dom"/>
</dbReference>
<dbReference type="AlphaFoldDB" id="A0AA85J0E5"/>
<feature type="compositionally biased region" description="Polar residues" evidence="8">
    <location>
        <begin position="835"/>
        <end position="864"/>
    </location>
</feature>
<evidence type="ECO:0000256" key="4">
    <source>
        <dbReference type="ARBA" id="ARBA00022553"/>
    </source>
</evidence>
<evidence type="ECO:0000256" key="3">
    <source>
        <dbReference type="ARBA" id="ARBA00022490"/>
    </source>
</evidence>
<keyword evidence="5" id="KW-0206">Cytoskeleton</keyword>
<organism evidence="11 12">
    <name type="scientific">Trichobilharzia regenti</name>
    <name type="common">Nasal bird schistosome</name>
    <dbReference type="NCBI Taxonomy" id="157069"/>
    <lineage>
        <taxon>Eukaryota</taxon>
        <taxon>Metazoa</taxon>
        <taxon>Spiralia</taxon>
        <taxon>Lophotrochozoa</taxon>
        <taxon>Platyhelminthes</taxon>
        <taxon>Trematoda</taxon>
        <taxon>Digenea</taxon>
        <taxon>Strigeidida</taxon>
        <taxon>Schistosomatoidea</taxon>
        <taxon>Schistosomatidae</taxon>
        <taxon>Trichobilharzia</taxon>
    </lineage>
</organism>